<protein>
    <recommendedName>
        <fullName evidence="2">beta-fructofuranosidase</fullName>
        <ecNumber evidence="2">3.2.1.26</ecNumber>
    </recommendedName>
</protein>
<dbReference type="Gene3D" id="2.115.10.20">
    <property type="entry name" value="Glycosyl hydrolase domain, family 43"/>
    <property type="match status" value="1"/>
</dbReference>
<dbReference type="CDD" id="cd08996">
    <property type="entry name" value="GH32_FFase"/>
    <property type="match status" value="1"/>
</dbReference>
<dbReference type="EC" id="3.2.1.26" evidence="2"/>
<sequence length="504" mass="57064">MSNETMRRAIAQAEQHIAQHAPEVAANAKMRQRYHFMAPCGWINDPNGLIYFRGQYHFFYQFNPYSGFWSMMHWGHAVSDDLLHWKHLPIALAPSESYDNHPQGGCFSGSAIEKDGRLYLMYTGTANNGNGFEQTQNIAYSDDGINFIKYEGNPVIEPPEGVPHDFFRDPKVWEHDGQYYVVIGSQKDGRAQALLYRSEDLLHWEFVNVLFESRGEWGFMWECPDFFPLADKWVFLCSPMGAGERTTVYFVGDFDYETGRFTYTVTGEADWGFDFYAPQTFTDASGRRIMVGWANCWDWMPFWKDWGPTYREGWCGSFAVPREVTLADDLTLRIVPVRELGTIRTPDGTDANMLTLADGAETVLHAGDGVSCELQFVIDLASTSAQRIELTVRRGEPETDGTVLRTIFTIDLQHGWSTIDRTESDDWSRGVSRAPLRLSPDKRELSVDVLLDQSSLELFLDEGAVAQSMNIFAPTSANDITVRAIGGTATLLNVHGYQVENISE</sequence>
<dbReference type="SMART" id="SM00640">
    <property type="entry name" value="Glyco_32"/>
    <property type="match status" value="1"/>
</dbReference>
<dbReference type="PANTHER" id="PTHR43101">
    <property type="entry name" value="BETA-FRUCTOSIDASE"/>
    <property type="match status" value="1"/>
</dbReference>
<dbReference type="InterPro" id="IPR023296">
    <property type="entry name" value="Glyco_hydro_beta-prop_sf"/>
</dbReference>
<evidence type="ECO:0000256" key="2">
    <source>
        <dbReference type="ARBA" id="ARBA00012758"/>
    </source>
</evidence>
<comment type="similarity">
    <text evidence="1 5">Belongs to the glycosyl hydrolase 32 family.</text>
</comment>
<evidence type="ECO:0000256" key="5">
    <source>
        <dbReference type="RuleBase" id="RU362110"/>
    </source>
</evidence>
<evidence type="ECO:0000259" key="7">
    <source>
        <dbReference type="Pfam" id="PF08244"/>
    </source>
</evidence>
<proteinExistence type="inferred from homology"/>
<dbReference type="AlphaFoldDB" id="A0A430FL99"/>
<keyword evidence="9" id="KW-1185">Reference proteome</keyword>
<dbReference type="SUPFAM" id="SSF49899">
    <property type="entry name" value="Concanavalin A-like lectins/glucanases"/>
    <property type="match status" value="1"/>
</dbReference>
<accession>A0A430FL99</accession>
<evidence type="ECO:0000256" key="4">
    <source>
        <dbReference type="ARBA" id="ARBA00023295"/>
    </source>
</evidence>
<comment type="caution">
    <text evidence="8">The sequence shown here is derived from an EMBL/GenBank/DDBJ whole genome shotgun (WGS) entry which is preliminary data.</text>
</comment>
<name>A0A430FL99_9BIFI</name>
<gene>
    <name evidence="8" type="ORF">D2E25_0855</name>
</gene>
<organism evidence="8 9">
    <name type="scientific">Bifidobacterium goeldii</name>
    <dbReference type="NCBI Taxonomy" id="2306975"/>
    <lineage>
        <taxon>Bacteria</taxon>
        <taxon>Bacillati</taxon>
        <taxon>Actinomycetota</taxon>
        <taxon>Actinomycetes</taxon>
        <taxon>Bifidobacteriales</taxon>
        <taxon>Bifidobacteriaceae</taxon>
        <taxon>Bifidobacterium</taxon>
    </lineage>
</organism>
<dbReference type="PANTHER" id="PTHR43101:SF1">
    <property type="entry name" value="BETA-FRUCTOSIDASE"/>
    <property type="match status" value="1"/>
</dbReference>
<keyword evidence="3 5" id="KW-0378">Hydrolase</keyword>
<evidence type="ECO:0000256" key="3">
    <source>
        <dbReference type="ARBA" id="ARBA00022801"/>
    </source>
</evidence>
<dbReference type="Pfam" id="PF08244">
    <property type="entry name" value="Glyco_hydro_32C"/>
    <property type="match status" value="1"/>
</dbReference>
<feature type="domain" description="Glycosyl hydrolase family 32 N-terminal" evidence="6">
    <location>
        <begin position="35"/>
        <end position="328"/>
    </location>
</feature>
<evidence type="ECO:0000313" key="8">
    <source>
        <dbReference type="EMBL" id="RSX53532.1"/>
    </source>
</evidence>
<dbReference type="InterPro" id="IPR051214">
    <property type="entry name" value="GH32_Enzymes"/>
</dbReference>
<evidence type="ECO:0000259" key="6">
    <source>
        <dbReference type="Pfam" id="PF00251"/>
    </source>
</evidence>
<dbReference type="GO" id="GO:0005975">
    <property type="term" value="P:carbohydrate metabolic process"/>
    <property type="evidence" value="ECO:0007669"/>
    <property type="project" value="InterPro"/>
</dbReference>
<dbReference type="OrthoDB" id="9776657at2"/>
<dbReference type="Gene3D" id="2.60.120.560">
    <property type="entry name" value="Exo-inulinase, domain 1"/>
    <property type="match status" value="1"/>
</dbReference>
<dbReference type="GO" id="GO:0004564">
    <property type="term" value="F:beta-fructofuranosidase activity"/>
    <property type="evidence" value="ECO:0007669"/>
    <property type="project" value="UniProtKB-EC"/>
</dbReference>
<dbReference type="Proteomes" id="UP000287533">
    <property type="component" value="Unassembled WGS sequence"/>
</dbReference>
<reference evidence="8 9" key="1">
    <citation type="submission" date="2018-09" db="EMBL/GenBank/DDBJ databases">
        <title>Characterization of the phylogenetic diversity of five novel species belonging to the genus Bifidobacterium.</title>
        <authorList>
            <person name="Lugli G.A."/>
            <person name="Duranti S."/>
            <person name="Milani C."/>
        </authorList>
    </citation>
    <scope>NUCLEOTIDE SEQUENCE [LARGE SCALE GENOMIC DNA]</scope>
    <source>
        <strain evidence="8 9">2034B</strain>
    </source>
</reference>
<dbReference type="Pfam" id="PF00251">
    <property type="entry name" value="Glyco_hydro_32N"/>
    <property type="match status" value="1"/>
</dbReference>
<dbReference type="InterPro" id="IPR001362">
    <property type="entry name" value="Glyco_hydro_32"/>
</dbReference>
<dbReference type="EMBL" id="QXGL01000002">
    <property type="protein sequence ID" value="RSX53532.1"/>
    <property type="molecule type" value="Genomic_DNA"/>
</dbReference>
<evidence type="ECO:0000313" key="9">
    <source>
        <dbReference type="Proteomes" id="UP000287533"/>
    </source>
</evidence>
<dbReference type="InterPro" id="IPR013148">
    <property type="entry name" value="Glyco_hydro_32_N"/>
</dbReference>
<keyword evidence="4 5" id="KW-0326">Glycosidase</keyword>
<feature type="domain" description="Glycosyl hydrolase family 32 C-terminal" evidence="7">
    <location>
        <begin position="364"/>
        <end position="494"/>
    </location>
</feature>
<dbReference type="SUPFAM" id="SSF75005">
    <property type="entry name" value="Arabinanase/levansucrase/invertase"/>
    <property type="match status" value="1"/>
</dbReference>
<dbReference type="InterPro" id="IPR013320">
    <property type="entry name" value="ConA-like_dom_sf"/>
</dbReference>
<dbReference type="RefSeq" id="WP_125980157.1">
    <property type="nucleotide sequence ID" value="NZ_QXGL01000002.1"/>
</dbReference>
<evidence type="ECO:0000256" key="1">
    <source>
        <dbReference type="ARBA" id="ARBA00009902"/>
    </source>
</evidence>
<dbReference type="InterPro" id="IPR013189">
    <property type="entry name" value="Glyco_hydro_32_C"/>
</dbReference>